<comment type="caution">
    <text evidence="2">The sequence shown here is derived from an EMBL/GenBank/DDBJ whole genome shotgun (WGS) entry which is preliminary data.</text>
</comment>
<sequence length="124" mass="13686">MTGGPDDRAPSDQGRALAAEVEGYLLARAEYDTAHREAEALCARLPWLTTEQAEDLTRHYIRQRLDVTRQILTTITRRAGELREEYEARYATLRRALLKTHAAFACALLAGAGGLSAALCTLAR</sequence>
<reference evidence="3" key="1">
    <citation type="journal article" date="2019" name="Int. J. Syst. Evol. Microbiol.">
        <title>The Global Catalogue of Microorganisms (GCM) 10K type strain sequencing project: providing services to taxonomists for standard genome sequencing and annotation.</title>
        <authorList>
            <consortium name="The Broad Institute Genomics Platform"/>
            <consortium name="The Broad Institute Genome Sequencing Center for Infectious Disease"/>
            <person name="Wu L."/>
            <person name="Ma J."/>
        </authorList>
    </citation>
    <scope>NUCLEOTIDE SEQUENCE [LARGE SCALE GENOMIC DNA]</scope>
    <source>
        <strain evidence="3">CGMCC 1.12470</strain>
    </source>
</reference>
<evidence type="ECO:0008006" key="4">
    <source>
        <dbReference type="Google" id="ProtNLM"/>
    </source>
</evidence>
<evidence type="ECO:0000313" key="2">
    <source>
        <dbReference type="EMBL" id="MFD1661768.1"/>
    </source>
</evidence>
<name>A0ABW4IZU7_9ACTN</name>
<evidence type="ECO:0000313" key="3">
    <source>
        <dbReference type="Proteomes" id="UP001597261"/>
    </source>
</evidence>
<organism evidence="2 3">
    <name type="scientific">Streptomyces caeni</name>
    <dbReference type="NCBI Taxonomy" id="2307231"/>
    <lineage>
        <taxon>Bacteria</taxon>
        <taxon>Bacillati</taxon>
        <taxon>Actinomycetota</taxon>
        <taxon>Actinomycetes</taxon>
        <taxon>Kitasatosporales</taxon>
        <taxon>Streptomycetaceae</taxon>
        <taxon>Streptomyces</taxon>
    </lineage>
</organism>
<keyword evidence="3" id="KW-1185">Reference proteome</keyword>
<dbReference type="Proteomes" id="UP001597261">
    <property type="component" value="Unassembled WGS sequence"/>
</dbReference>
<evidence type="ECO:0000256" key="1">
    <source>
        <dbReference type="SAM" id="Phobius"/>
    </source>
</evidence>
<dbReference type="RefSeq" id="WP_381088196.1">
    <property type="nucleotide sequence ID" value="NZ_JBHUDX010000083.1"/>
</dbReference>
<feature type="transmembrane region" description="Helical" evidence="1">
    <location>
        <begin position="102"/>
        <end position="123"/>
    </location>
</feature>
<proteinExistence type="predicted"/>
<keyword evidence="1" id="KW-0472">Membrane</keyword>
<protein>
    <recommendedName>
        <fullName evidence="4">Cytochrome C oxidase subunit I</fullName>
    </recommendedName>
</protein>
<dbReference type="EMBL" id="JBHUDX010000083">
    <property type="protein sequence ID" value="MFD1661768.1"/>
    <property type="molecule type" value="Genomic_DNA"/>
</dbReference>
<accession>A0ABW4IZU7</accession>
<gene>
    <name evidence="2" type="ORF">ACFSL4_27110</name>
</gene>
<keyword evidence="1" id="KW-0812">Transmembrane</keyword>
<keyword evidence="1" id="KW-1133">Transmembrane helix</keyword>